<dbReference type="SUPFAM" id="SSF49464">
    <property type="entry name" value="Carboxypeptidase regulatory domain-like"/>
    <property type="match status" value="1"/>
</dbReference>
<dbReference type="SUPFAM" id="SSF49452">
    <property type="entry name" value="Starch-binding domain-like"/>
    <property type="match status" value="1"/>
</dbReference>
<dbReference type="CDD" id="cd14256">
    <property type="entry name" value="Dockerin_I"/>
    <property type="match status" value="1"/>
</dbReference>
<feature type="coiled-coil region" evidence="1">
    <location>
        <begin position="310"/>
        <end position="352"/>
    </location>
</feature>
<keyword evidence="1" id="KW-0175">Coiled coil</keyword>
<proteinExistence type="predicted"/>
<dbReference type="Proteomes" id="UP000663720">
    <property type="component" value="Chromosome"/>
</dbReference>
<dbReference type="EMBL" id="CP061799">
    <property type="protein sequence ID" value="QTA83099.1"/>
    <property type="molecule type" value="Genomic_DNA"/>
</dbReference>
<dbReference type="GO" id="GO:0030246">
    <property type="term" value="F:carbohydrate binding"/>
    <property type="evidence" value="ECO:0007669"/>
    <property type="project" value="InterPro"/>
</dbReference>
<evidence type="ECO:0000256" key="1">
    <source>
        <dbReference type="SAM" id="Coils"/>
    </source>
</evidence>
<dbReference type="AlphaFoldDB" id="A0A975GJ50"/>
<dbReference type="Gene3D" id="1.10.1330.10">
    <property type="entry name" value="Dockerin domain"/>
    <property type="match status" value="1"/>
</dbReference>
<evidence type="ECO:0000313" key="5">
    <source>
        <dbReference type="Proteomes" id="UP000663720"/>
    </source>
</evidence>
<name>A0A975GJ50_9BACT</name>
<dbReference type="GO" id="GO:0000272">
    <property type="term" value="P:polysaccharide catabolic process"/>
    <property type="evidence" value="ECO:0007669"/>
    <property type="project" value="InterPro"/>
</dbReference>
<dbReference type="SUPFAM" id="SSF63446">
    <property type="entry name" value="Type I dockerin domain"/>
    <property type="match status" value="1"/>
</dbReference>
<dbReference type="InterPro" id="IPR008969">
    <property type="entry name" value="CarboxyPept-like_regulatory"/>
</dbReference>
<sequence>MTENLTAKTQRTQRFKGVFLCALCAFAVNILFPIKSIIHGGRNMKSYISLVCLWLILCICSVAGAETHFVKGINDGFRTYAVIERNGVEYRTDQLGVKFNQNIWDELSDQDRKLLIHAYGWQLNRRSDHFGTTSSDMADWINLEQGWTQAAEALKQRHAEKDFPLLEPVFGKDAVFSIPEIYGLNPETVNSETYKEAKRLAVEVQADYAAGKQAYDMLVNANWEQVSIAVKTLSEPLIKIIIDNFITGFVTNGASKASELTATMYGFINDLKGFIDERMKPGSKPITPVEMIEKLEKFISEMEQTSETAVRIIEDKKQRLEALAEQIRQEDEARTQEKKEAAEQIISDLKSTAAQKPAPANLADFEPSDPEASEEAQEEDIRKQALEYYYKLKSEKDELEYRKNEAVNAVSGKYSSYLSSRVYLSEEPKIYLPDVFDGFTKPYFEIMDLLAKAEIWVQTDLPKAVSDIETHKTSLKNAVPDSQEVMDAFLPQIDLLHGKILWLDKYKEYLDFTPTIAIGMSTLRNFDPIINIIATPERPLEDFLTELDETKITAELEAGVLTTGIDKRESWIISEQNRYDSLRFNFENSLSYVIAVIRQIDRLHADTSYFIQSEYPRVCYESSCVYSYSINVEGINAQIQSKATQEEKELARLQAVEDLMRLRAEEEILAQKLIIAQNAHMNNVREMDIFFHSLSSRYRNVFSYDPIIEEFRNITGKTFKNQYDLWNDLVPDITYYYLGDGNWIRNASNIRTLIFPAVEKISGKTAEYYLLADLYKKMETEKSQYLALPETEFNTFMSDTTKAIESYVTAFQIAKVWGVDFPAWQLVMKTQNRQENLNSLYRFGTTLDPIAWSVKGRVVTPDGTGVPDVFLLLDGYYPGTNTHYLTLSTTTASNGTFEFDFVGSGDFTIKAWRTGYEIELSQKREISSPALSFSVNKSDVELDITAVPTAESGYIVSGRITDETGAGMAGVTVALTSDADTGQTTLTGPDGLYVFMEIPPGTYAVFPSLSGTVFSPLERTVSITDSSVTGQNFGKGLNVSGNLNGDGQIDLKDAVLALQISSGMSLPANLDADCNADGKIGLEDAVYVIKITSEN</sequence>
<feature type="transmembrane region" description="Helical" evidence="3">
    <location>
        <begin position="15"/>
        <end position="34"/>
    </location>
</feature>
<evidence type="ECO:0000313" key="4">
    <source>
        <dbReference type="EMBL" id="QTA83099.1"/>
    </source>
</evidence>
<reference evidence="4" key="1">
    <citation type="journal article" date="2021" name="Microb. Physiol.">
        <title>Proteogenomic Insights into the Physiology of Marine, Sulfate-Reducing, Filamentous Desulfonema limicola and Desulfonema magnum.</title>
        <authorList>
            <person name="Schnaars V."/>
            <person name="Wohlbrand L."/>
            <person name="Scheve S."/>
            <person name="Hinrichs C."/>
            <person name="Reinhardt R."/>
            <person name="Rabus R."/>
        </authorList>
    </citation>
    <scope>NUCLEOTIDE SEQUENCE</scope>
    <source>
        <strain evidence="4">5ac10</strain>
    </source>
</reference>
<keyword evidence="3" id="KW-0472">Membrane</keyword>
<feature type="region of interest" description="Disordered" evidence="2">
    <location>
        <begin position="353"/>
        <end position="379"/>
    </location>
</feature>
<dbReference type="Gene3D" id="2.60.40.1120">
    <property type="entry name" value="Carboxypeptidase-like, regulatory domain"/>
    <property type="match status" value="1"/>
</dbReference>
<feature type="transmembrane region" description="Helical" evidence="3">
    <location>
        <begin position="46"/>
        <end position="65"/>
    </location>
</feature>
<feature type="compositionally biased region" description="Acidic residues" evidence="2">
    <location>
        <begin position="366"/>
        <end position="378"/>
    </location>
</feature>
<evidence type="ECO:0000256" key="2">
    <source>
        <dbReference type="SAM" id="MobiDB-lite"/>
    </source>
</evidence>
<organism evidence="4 5">
    <name type="scientific">Desulfonema limicola</name>
    <dbReference type="NCBI Taxonomy" id="45656"/>
    <lineage>
        <taxon>Bacteria</taxon>
        <taxon>Pseudomonadati</taxon>
        <taxon>Thermodesulfobacteriota</taxon>
        <taxon>Desulfobacteria</taxon>
        <taxon>Desulfobacterales</taxon>
        <taxon>Desulfococcaceae</taxon>
        <taxon>Desulfonema</taxon>
    </lineage>
</organism>
<accession>A0A975GJ50</accession>
<dbReference type="KEGG" id="dli:dnl_54930"/>
<protein>
    <submittedName>
        <fullName evidence="4">Carbohydrate-binding-like fold-containing</fullName>
    </submittedName>
</protein>
<dbReference type="Pfam" id="PF13620">
    <property type="entry name" value="CarboxypepD_reg"/>
    <property type="match status" value="1"/>
</dbReference>
<dbReference type="InterPro" id="IPR036439">
    <property type="entry name" value="Dockerin_dom_sf"/>
</dbReference>
<keyword evidence="3" id="KW-1133">Transmembrane helix</keyword>
<keyword evidence="5" id="KW-1185">Reference proteome</keyword>
<dbReference type="InterPro" id="IPR013784">
    <property type="entry name" value="Carb-bd-like_fold"/>
</dbReference>
<gene>
    <name evidence="4" type="ORF">dnl_54930</name>
</gene>
<keyword evidence="3" id="KW-0812">Transmembrane</keyword>
<evidence type="ECO:0000256" key="3">
    <source>
        <dbReference type="SAM" id="Phobius"/>
    </source>
</evidence>